<comment type="caution">
    <text evidence="1">The sequence shown here is derived from an EMBL/GenBank/DDBJ whole genome shotgun (WGS) entry which is preliminary data.</text>
</comment>
<gene>
    <name evidence="1" type="ORF">SAMN04487926_106109</name>
</gene>
<evidence type="ECO:0000313" key="1">
    <source>
        <dbReference type="EMBL" id="SDH62312.1"/>
    </source>
</evidence>
<evidence type="ECO:0000313" key="2">
    <source>
        <dbReference type="Proteomes" id="UP000198900"/>
    </source>
</evidence>
<organism evidence="1 2">
    <name type="scientific">Paraburkholderia steynii</name>
    <dbReference type="NCBI Taxonomy" id="1245441"/>
    <lineage>
        <taxon>Bacteria</taxon>
        <taxon>Pseudomonadati</taxon>
        <taxon>Pseudomonadota</taxon>
        <taxon>Betaproteobacteria</taxon>
        <taxon>Burkholderiales</taxon>
        <taxon>Burkholderiaceae</taxon>
        <taxon>Paraburkholderia</taxon>
    </lineage>
</organism>
<dbReference type="AlphaFoldDB" id="A0A7Z7B4T0"/>
<accession>A0A7Z7B4T0</accession>
<keyword evidence="2" id="KW-1185">Reference proteome</keyword>
<dbReference type="Proteomes" id="UP000198900">
    <property type="component" value="Unassembled WGS sequence"/>
</dbReference>
<reference evidence="1" key="1">
    <citation type="submission" date="2016-10" db="EMBL/GenBank/DDBJ databases">
        <authorList>
            <person name="Varghese N."/>
            <person name="Submissions S."/>
        </authorList>
    </citation>
    <scope>NUCLEOTIDE SEQUENCE [LARGE SCALE GENOMIC DNA]</scope>
    <source>
        <strain evidence="1">YR281</strain>
    </source>
</reference>
<proteinExistence type="predicted"/>
<name>A0A7Z7B4T0_9BURK</name>
<dbReference type="EMBL" id="FNDI01000006">
    <property type="protein sequence ID" value="SDH62312.1"/>
    <property type="molecule type" value="Genomic_DNA"/>
</dbReference>
<sequence>MRREIGDVIAPVVAAERLASLSDIPYWLADAVADTYSCGNVRELRNLVERIGVTVRQIGA</sequence>
<protein>
    <submittedName>
        <fullName evidence="1">Uncharacterized protein</fullName>
    </submittedName>
</protein>